<dbReference type="EMBL" id="SJZB01000042">
    <property type="protein sequence ID" value="TCJ12823.1"/>
    <property type="molecule type" value="Genomic_DNA"/>
</dbReference>
<accession>A0A4R1B8V5</accession>
<feature type="transmembrane region" description="Helical" evidence="1">
    <location>
        <begin position="6"/>
        <end position="27"/>
    </location>
</feature>
<evidence type="ECO:0000313" key="3">
    <source>
        <dbReference type="Proteomes" id="UP000295443"/>
    </source>
</evidence>
<keyword evidence="1" id="KW-1133">Transmembrane helix</keyword>
<protein>
    <submittedName>
        <fullName evidence="2">Uncharacterized protein</fullName>
    </submittedName>
</protein>
<evidence type="ECO:0000313" key="2">
    <source>
        <dbReference type="EMBL" id="TCJ12823.1"/>
    </source>
</evidence>
<keyword evidence="3" id="KW-1185">Reference proteome</keyword>
<comment type="caution">
    <text evidence="2">The sequence shown here is derived from an EMBL/GenBank/DDBJ whole genome shotgun (WGS) entry which is preliminary data.</text>
</comment>
<reference evidence="2 3" key="1">
    <citation type="submission" date="2019-03" db="EMBL/GenBank/DDBJ databases">
        <title>Genome sequence of Thiobacillaceae bacterium LSR1, a sulfur-oxidizing bacterium isolated from freshwater sediment.</title>
        <authorList>
            <person name="Li S."/>
        </authorList>
    </citation>
    <scope>NUCLEOTIDE SEQUENCE [LARGE SCALE GENOMIC DNA]</scope>
    <source>
        <strain evidence="2 3">LSR1</strain>
    </source>
</reference>
<dbReference type="OrthoDB" id="6120393at2"/>
<keyword evidence="1" id="KW-0812">Transmembrane</keyword>
<gene>
    <name evidence="2" type="ORF">EZJ19_11325</name>
</gene>
<name>A0A4R1B8V5_9PROT</name>
<keyword evidence="1" id="KW-0472">Membrane</keyword>
<dbReference type="Proteomes" id="UP000295443">
    <property type="component" value="Unassembled WGS sequence"/>
</dbReference>
<organism evidence="2 3">
    <name type="scientific">Parasulfuritortus cantonensis</name>
    <dbReference type="NCBI Taxonomy" id="2528202"/>
    <lineage>
        <taxon>Bacteria</taxon>
        <taxon>Pseudomonadati</taxon>
        <taxon>Pseudomonadota</taxon>
        <taxon>Betaproteobacteria</taxon>
        <taxon>Nitrosomonadales</taxon>
        <taxon>Thiobacillaceae</taxon>
        <taxon>Parasulfuritortus</taxon>
    </lineage>
</organism>
<proteinExistence type="predicted"/>
<dbReference type="AlphaFoldDB" id="A0A4R1B8V5"/>
<evidence type="ECO:0000256" key="1">
    <source>
        <dbReference type="SAM" id="Phobius"/>
    </source>
</evidence>
<dbReference type="RefSeq" id="WP_131447644.1">
    <property type="nucleotide sequence ID" value="NZ_SJZB01000042.1"/>
</dbReference>
<sequence length="155" mass="17189">MNTELVIFAPLIGLLGVFFGAWLQAHFTRKNNTNSKLTELQNKAYADFLNSASAIAVAQRTGNRARVEEEFAILADSKARICVYGHSKVIQELARFIRAGGTLQTESEILSFTRLCLRIRESVGMDNKTIDLPDISQLLFSVEVANVHTPITTDC</sequence>